<sequence length="112" mass="12094">MPHAVADGPATPRRPAMTDGLAARATVQATTTRNGTSSGAAPHTAADRPCPSRKSCCDVRWEKAGRSERIRTSDPLNPIQVRYQAALRSDCVTPRGRTLSVQQENRRQSAIV</sequence>
<comment type="caution">
    <text evidence="2">The sequence shown here is derived from an EMBL/GenBank/DDBJ whole genome shotgun (WGS) entry which is preliminary data.</text>
</comment>
<protein>
    <submittedName>
        <fullName evidence="2">Uncharacterized protein</fullName>
    </submittedName>
</protein>
<dbReference type="EMBL" id="AAPJ01000003">
    <property type="protein sequence ID" value="EAS50101.1"/>
    <property type="molecule type" value="Genomic_DNA"/>
</dbReference>
<feature type="region of interest" description="Disordered" evidence="1">
    <location>
        <begin position="27"/>
        <end position="55"/>
    </location>
</feature>
<dbReference type="Proteomes" id="UP000000321">
    <property type="component" value="Unassembled WGS sequence"/>
</dbReference>
<dbReference type="HOGENOM" id="CLU_2143025_0_0_5"/>
<evidence type="ECO:0000313" key="2">
    <source>
        <dbReference type="EMBL" id="EAS50101.1"/>
    </source>
</evidence>
<proteinExistence type="predicted"/>
<evidence type="ECO:0000313" key="3">
    <source>
        <dbReference type="Proteomes" id="UP000000321"/>
    </source>
</evidence>
<organism evidence="2 3">
    <name type="scientific">Aurantimonas manganoxydans (strain ATCC BAA-1229 / DSM 21871 / SI85-9A1)</name>
    <dbReference type="NCBI Taxonomy" id="287752"/>
    <lineage>
        <taxon>Bacteria</taxon>
        <taxon>Pseudomonadati</taxon>
        <taxon>Pseudomonadota</taxon>
        <taxon>Alphaproteobacteria</taxon>
        <taxon>Hyphomicrobiales</taxon>
        <taxon>Aurantimonadaceae</taxon>
        <taxon>Aurantimonas</taxon>
    </lineage>
</organism>
<evidence type="ECO:0000256" key="1">
    <source>
        <dbReference type="SAM" id="MobiDB-lite"/>
    </source>
</evidence>
<keyword evidence="3" id="KW-1185">Reference proteome</keyword>
<name>Q1YIL6_AURMS</name>
<accession>Q1YIL6</accession>
<dbReference type="AlphaFoldDB" id="Q1YIL6"/>
<reference evidence="2 3" key="1">
    <citation type="journal article" date="2008" name="Appl. Environ. Microbiol.">
        <title>Genomic insights into Mn(II) oxidation by the marine alphaproteobacterium Aurantimonas sp. strain SI85-9A1.</title>
        <authorList>
            <person name="Dick G.J."/>
            <person name="Podell S."/>
            <person name="Johnson H.A."/>
            <person name="Rivera-Espinoza Y."/>
            <person name="Bernier-Latmani R."/>
            <person name="McCarthy J.K."/>
            <person name="Torpey J.W."/>
            <person name="Clement B.G."/>
            <person name="Gaasterland T."/>
            <person name="Tebo B.M."/>
        </authorList>
    </citation>
    <scope>NUCLEOTIDE SEQUENCE [LARGE SCALE GENOMIC DNA]</scope>
    <source>
        <strain evidence="2 3">SI85-9A1</strain>
    </source>
</reference>
<gene>
    <name evidence="2" type="ORF">SI859A1_01458</name>
</gene>
<dbReference type="AntiFam" id="ANF00012">
    <property type="entry name" value="tRNA translation"/>
</dbReference>
<dbReference type="BioCyc" id="AURANTIMONAS:SI859A1_01458-MONOMER"/>